<comment type="catalytic activity">
    <reaction evidence="5">
        <text>(6S)-5-formyl-5,6,7,8-tetrahydrofolate + ATP = (6R)-5,10-methenyltetrahydrofolate + ADP + phosphate</text>
        <dbReference type="Rhea" id="RHEA:10488"/>
        <dbReference type="ChEBI" id="CHEBI:30616"/>
        <dbReference type="ChEBI" id="CHEBI:43474"/>
        <dbReference type="ChEBI" id="CHEBI:57455"/>
        <dbReference type="ChEBI" id="CHEBI:57457"/>
        <dbReference type="ChEBI" id="CHEBI:456216"/>
        <dbReference type="EC" id="6.3.3.2"/>
    </reaction>
</comment>
<reference evidence="9 10" key="1">
    <citation type="submission" date="2020-03" db="EMBL/GenBank/DDBJ databases">
        <title>Characterization of ganglioside-mimicking enterococci.</title>
        <authorList>
            <person name="Patry R.T."/>
            <person name="Nothaft H."/>
            <person name="Bridger R."/>
            <person name="Shajahan A."/>
            <person name="Huynh S."/>
            <person name="Sanchez S."/>
            <person name="Azadi P."/>
            <person name="Cooper K."/>
            <person name="Miller W.G."/>
            <person name="Parker C.T."/>
            <person name="Wells L."/>
            <person name="Szymanski C.M."/>
        </authorList>
    </citation>
    <scope>NUCLEOTIDE SEQUENCE [LARGE SCALE GENOMIC DNA]</scope>
    <source>
        <strain evidence="9 10">EGM181</strain>
    </source>
</reference>
<dbReference type="Proteomes" id="UP001241571">
    <property type="component" value="Unassembled WGS sequence"/>
</dbReference>
<keyword evidence="2 4" id="KW-0547">Nucleotide-binding</keyword>
<evidence type="ECO:0000313" key="8">
    <source>
        <dbReference type="EMBL" id="MDT2689556.1"/>
    </source>
</evidence>
<dbReference type="EMBL" id="CP050485">
    <property type="protein sequence ID" value="QOG27038.1"/>
    <property type="molecule type" value="Genomic_DNA"/>
</dbReference>
<dbReference type="InterPro" id="IPR002698">
    <property type="entry name" value="FTHF_cligase"/>
</dbReference>
<evidence type="ECO:0000256" key="4">
    <source>
        <dbReference type="PIRSR" id="PIRSR006806-1"/>
    </source>
</evidence>
<evidence type="ECO:0000256" key="5">
    <source>
        <dbReference type="RuleBase" id="RU361279"/>
    </source>
</evidence>
<keyword evidence="8" id="KW-0436">Ligase</keyword>
<keyword evidence="3 4" id="KW-0067">ATP-binding</keyword>
<evidence type="ECO:0000313" key="6">
    <source>
        <dbReference type="EMBL" id="MBA0973134.1"/>
    </source>
</evidence>
<comment type="cofactor">
    <cofactor evidence="5">
        <name>Mg(2+)</name>
        <dbReference type="ChEBI" id="CHEBI:18420"/>
    </cofactor>
</comment>
<gene>
    <name evidence="9" type="ORF">EGM181_07165</name>
    <name evidence="6" type="ORF">HWH42_11225</name>
    <name evidence="8" type="ORF">P7E30_04925</name>
    <name evidence="7" type="ORF">QRX88_07130</name>
</gene>
<dbReference type="InterPro" id="IPR037171">
    <property type="entry name" value="NagB/RpiA_transferase-like"/>
</dbReference>
<dbReference type="PIRSF" id="PIRSF006806">
    <property type="entry name" value="FTHF_cligase"/>
    <property type="match status" value="1"/>
</dbReference>
<feature type="binding site" evidence="4">
    <location>
        <begin position="129"/>
        <end position="137"/>
    </location>
    <ligand>
        <name>ATP</name>
        <dbReference type="ChEBI" id="CHEBI:30616"/>
    </ligand>
</feature>
<evidence type="ECO:0000256" key="1">
    <source>
        <dbReference type="ARBA" id="ARBA00010638"/>
    </source>
</evidence>
<dbReference type="PANTHER" id="PTHR23407">
    <property type="entry name" value="ATPASE INHIBITOR/5-FORMYLTETRAHYDROFOLATE CYCLO-LIGASE"/>
    <property type="match status" value="1"/>
</dbReference>
<organism evidence="8 12">
    <name type="scientific">Enterococcus gallinarum</name>
    <dbReference type="NCBI Taxonomy" id="1353"/>
    <lineage>
        <taxon>Bacteria</taxon>
        <taxon>Bacillati</taxon>
        <taxon>Bacillota</taxon>
        <taxon>Bacilli</taxon>
        <taxon>Lactobacillales</taxon>
        <taxon>Enterococcaceae</taxon>
        <taxon>Enterococcus</taxon>
    </lineage>
</organism>
<dbReference type="EMBL" id="JASUBT010000004">
    <property type="protein sequence ID" value="MDL4935480.1"/>
    <property type="molecule type" value="Genomic_DNA"/>
</dbReference>
<dbReference type="GO" id="GO:0005524">
    <property type="term" value="F:ATP binding"/>
    <property type="evidence" value="ECO:0007669"/>
    <property type="project" value="UniProtKB-KW"/>
</dbReference>
<dbReference type="EC" id="6.3.3.2" evidence="5"/>
<dbReference type="RefSeq" id="WP_103299880.1">
    <property type="nucleotide sequence ID" value="NZ_BSYC01000002.1"/>
</dbReference>
<dbReference type="SUPFAM" id="SSF100950">
    <property type="entry name" value="NagB/RpiA/CoA transferase-like"/>
    <property type="match status" value="1"/>
</dbReference>
<reference evidence="8" key="3">
    <citation type="submission" date="2023-03" db="EMBL/GenBank/DDBJ databases">
        <authorList>
            <person name="Shen W."/>
            <person name="Cai J."/>
        </authorList>
    </citation>
    <scope>NUCLEOTIDE SEQUENCE</scope>
    <source>
        <strain evidence="8">K69-2</strain>
    </source>
</reference>
<keyword evidence="5" id="KW-0460">Magnesium</keyword>
<accession>A0A2K3QYA3</accession>
<evidence type="ECO:0000313" key="7">
    <source>
        <dbReference type="EMBL" id="MDL4935480.1"/>
    </source>
</evidence>
<dbReference type="GO" id="GO:0035999">
    <property type="term" value="P:tetrahydrofolate interconversion"/>
    <property type="evidence" value="ECO:0007669"/>
    <property type="project" value="TreeGrafter"/>
</dbReference>
<evidence type="ECO:0000313" key="9">
    <source>
        <dbReference type="EMBL" id="QOG27038.1"/>
    </source>
</evidence>
<dbReference type="Gene3D" id="3.40.50.10420">
    <property type="entry name" value="NagB/RpiA/CoA transferase-like"/>
    <property type="match status" value="1"/>
</dbReference>
<dbReference type="Pfam" id="PF01812">
    <property type="entry name" value="5-FTHF_cyc-lig"/>
    <property type="match status" value="1"/>
</dbReference>
<keyword evidence="5" id="KW-0479">Metal-binding</keyword>
<evidence type="ECO:0000313" key="12">
    <source>
        <dbReference type="Proteomes" id="UP001183682"/>
    </source>
</evidence>
<dbReference type="EMBL" id="JABXJK010000060">
    <property type="protein sequence ID" value="MBA0973134.1"/>
    <property type="molecule type" value="Genomic_DNA"/>
</dbReference>
<protein>
    <recommendedName>
        <fullName evidence="5">5-formyltetrahydrofolate cyclo-ligase</fullName>
        <ecNumber evidence="5">6.3.3.2</ecNumber>
    </recommendedName>
</protein>
<evidence type="ECO:0000256" key="2">
    <source>
        <dbReference type="ARBA" id="ARBA00022741"/>
    </source>
</evidence>
<reference evidence="7 13" key="4">
    <citation type="submission" date="2023-06" db="EMBL/GenBank/DDBJ databases">
        <title>Acute promotion of culturable opportunistic pathogens and persistent increase of antibiotic resistance following antibiotic exposure in mouse gut microbiota.</title>
        <authorList>
            <person name="Li L."/>
            <person name="Wang B."/>
            <person name="Sun Y."/>
            <person name="Wang M."/>
            <person name="Xu H."/>
        </authorList>
    </citation>
    <scope>NUCLEOTIDE SEQUENCE [LARGE SCALE GENOMIC DNA]</scope>
    <source>
        <strain evidence="7 13">CRI2_2</strain>
    </source>
</reference>
<sequence>MDKKILREQGLTRLKQLDPRTKQTKEQIIQSLLFASKEWLEAESIGVIRSLPFEFDTKPIFERGFHSGKQIAVPRSVRKKLHFYQVEPQTEYQLSSFGVEEPLSQKKIDALDLDLLIVPGLIFSHEGYRIGFGGGYYDRFLADFQGKTVSLVFAEQFDVRWQPDSFDIPVQKIITDKVSFGEKGVDNE</sequence>
<dbReference type="Proteomes" id="UP000516696">
    <property type="component" value="Chromosome"/>
</dbReference>
<dbReference type="PANTHER" id="PTHR23407:SF1">
    <property type="entry name" value="5-FORMYLTETRAHYDROFOLATE CYCLO-LIGASE"/>
    <property type="match status" value="1"/>
</dbReference>
<feature type="binding site" evidence="4">
    <location>
        <position position="54"/>
    </location>
    <ligand>
        <name>substrate</name>
    </ligand>
</feature>
<dbReference type="NCBIfam" id="TIGR02727">
    <property type="entry name" value="MTHFS_bact"/>
    <property type="match status" value="1"/>
</dbReference>
<evidence type="ECO:0000313" key="10">
    <source>
        <dbReference type="Proteomes" id="UP000516696"/>
    </source>
</evidence>
<dbReference type="InterPro" id="IPR024185">
    <property type="entry name" value="FTHF_cligase-like_sf"/>
</dbReference>
<name>A0A2K3QYA3_ENTGA</name>
<evidence type="ECO:0000313" key="13">
    <source>
        <dbReference type="Proteomes" id="UP001241571"/>
    </source>
</evidence>
<dbReference type="GO" id="GO:0030272">
    <property type="term" value="F:5-formyltetrahydrofolate cyclo-ligase activity"/>
    <property type="evidence" value="ECO:0007669"/>
    <property type="project" value="UniProtKB-EC"/>
</dbReference>
<evidence type="ECO:0000256" key="3">
    <source>
        <dbReference type="ARBA" id="ARBA00022840"/>
    </source>
</evidence>
<dbReference type="Proteomes" id="UP001183682">
    <property type="component" value="Unassembled WGS sequence"/>
</dbReference>
<dbReference type="AlphaFoldDB" id="A0A2K3QYA3"/>
<dbReference type="GeneID" id="93223702"/>
<feature type="binding site" evidence="4">
    <location>
        <begin position="3"/>
        <end position="7"/>
    </location>
    <ligand>
        <name>ATP</name>
        <dbReference type="ChEBI" id="CHEBI:30616"/>
    </ligand>
</feature>
<reference evidence="6 11" key="2">
    <citation type="submission" date="2020-06" db="EMBL/GenBank/DDBJ databases">
        <title>Crossreactivity between MHC class I-restricted antigens from cancer cells and an enterococcal bacteriophage.</title>
        <authorList>
            <person name="Fluckiger A."/>
            <person name="Daillere R."/>
            <person name="Sassi M."/>
            <person name="Cattoir V."/>
            <person name="Kroemer G."/>
            <person name="Zitvogel L."/>
        </authorList>
    </citation>
    <scope>NUCLEOTIDE SEQUENCE [LARGE SCALE GENOMIC DNA]</scope>
    <source>
        <strain evidence="6 11">EG4</strain>
    </source>
</reference>
<proteinExistence type="inferred from homology"/>
<dbReference type="Proteomes" id="UP000571857">
    <property type="component" value="Unassembled WGS sequence"/>
</dbReference>
<dbReference type="GO" id="GO:0009396">
    <property type="term" value="P:folic acid-containing compound biosynthetic process"/>
    <property type="evidence" value="ECO:0007669"/>
    <property type="project" value="TreeGrafter"/>
</dbReference>
<comment type="similarity">
    <text evidence="1 5">Belongs to the 5-formyltetrahydrofolate cyclo-ligase family.</text>
</comment>
<dbReference type="GO" id="GO:0046872">
    <property type="term" value="F:metal ion binding"/>
    <property type="evidence" value="ECO:0007669"/>
    <property type="project" value="UniProtKB-KW"/>
</dbReference>
<dbReference type="EMBL" id="JARPZN010000002">
    <property type="protein sequence ID" value="MDT2689556.1"/>
    <property type="molecule type" value="Genomic_DNA"/>
</dbReference>
<evidence type="ECO:0000313" key="11">
    <source>
        <dbReference type="Proteomes" id="UP000571857"/>
    </source>
</evidence>